<gene>
    <name evidence="1" type="primary">Acey_s0017.g3185</name>
    <name evidence="1" type="ORF">Y032_0017g3185</name>
</gene>
<accession>A0A016V581</accession>
<sequence length="135" mass="15315">MRLRSIRTYHGPTNCSTVLQSEFVFKCGANMPSKPSTCLLIEKQKKKEEIAFSLPRSAESVRSRPTQSHIVHVVTSLHTRRAFSNRFSPSTLSTREDCSWSGLLTRFSSRLGVKNTENLSANEHEFSMHPNQDFA</sequence>
<evidence type="ECO:0000313" key="2">
    <source>
        <dbReference type="Proteomes" id="UP000024635"/>
    </source>
</evidence>
<reference evidence="2" key="1">
    <citation type="journal article" date="2015" name="Nat. Genet.">
        <title>The genome and transcriptome of the zoonotic hookworm Ancylostoma ceylanicum identify infection-specific gene families.</title>
        <authorList>
            <person name="Schwarz E.M."/>
            <person name="Hu Y."/>
            <person name="Antoshechkin I."/>
            <person name="Miller M.M."/>
            <person name="Sternberg P.W."/>
            <person name="Aroian R.V."/>
        </authorList>
    </citation>
    <scope>NUCLEOTIDE SEQUENCE</scope>
    <source>
        <strain evidence="2">HY135</strain>
    </source>
</reference>
<protein>
    <submittedName>
        <fullName evidence="1">Uncharacterized protein</fullName>
    </submittedName>
</protein>
<dbReference type="AlphaFoldDB" id="A0A016V581"/>
<evidence type="ECO:0000313" key="1">
    <source>
        <dbReference type="EMBL" id="EYC22157.1"/>
    </source>
</evidence>
<organism evidence="1 2">
    <name type="scientific">Ancylostoma ceylanicum</name>
    <dbReference type="NCBI Taxonomy" id="53326"/>
    <lineage>
        <taxon>Eukaryota</taxon>
        <taxon>Metazoa</taxon>
        <taxon>Ecdysozoa</taxon>
        <taxon>Nematoda</taxon>
        <taxon>Chromadorea</taxon>
        <taxon>Rhabditida</taxon>
        <taxon>Rhabditina</taxon>
        <taxon>Rhabditomorpha</taxon>
        <taxon>Strongyloidea</taxon>
        <taxon>Ancylostomatidae</taxon>
        <taxon>Ancylostomatinae</taxon>
        <taxon>Ancylostoma</taxon>
    </lineage>
</organism>
<name>A0A016V581_9BILA</name>
<keyword evidence="2" id="KW-1185">Reference proteome</keyword>
<comment type="caution">
    <text evidence="1">The sequence shown here is derived from an EMBL/GenBank/DDBJ whole genome shotgun (WGS) entry which is preliminary data.</text>
</comment>
<dbReference type="EMBL" id="JARK01001353">
    <property type="protein sequence ID" value="EYC22157.1"/>
    <property type="molecule type" value="Genomic_DNA"/>
</dbReference>
<proteinExistence type="predicted"/>
<dbReference type="Proteomes" id="UP000024635">
    <property type="component" value="Unassembled WGS sequence"/>
</dbReference>